<dbReference type="EMBL" id="PGXC01000017">
    <property type="protein sequence ID" value="PKK89438.1"/>
    <property type="molecule type" value="Genomic_DNA"/>
</dbReference>
<dbReference type="AlphaFoldDB" id="A0A2N1PM70"/>
<dbReference type="PRINTS" id="PR00033">
    <property type="entry name" value="HTHASNC"/>
</dbReference>
<dbReference type="Proteomes" id="UP000233256">
    <property type="component" value="Unassembled WGS sequence"/>
</dbReference>
<dbReference type="Pfam" id="PF01037">
    <property type="entry name" value="AsnC_trans_reg"/>
    <property type="match status" value="1"/>
</dbReference>
<dbReference type="SMART" id="SM00344">
    <property type="entry name" value="HTH_ASNC"/>
    <property type="match status" value="1"/>
</dbReference>
<dbReference type="Pfam" id="PF13404">
    <property type="entry name" value="HTH_AsnC-type"/>
    <property type="match status" value="1"/>
</dbReference>
<protein>
    <submittedName>
        <fullName evidence="5">Transcriptional regulator AsnC</fullName>
    </submittedName>
</protein>
<comment type="caution">
    <text evidence="5">The sequence shown here is derived from an EMBL/GenBank/DDBJ whole genome shotgun (WGS) entry which is preliminary data.</text>
</comment>
<evidence type="ECO:0000313" key="6">
    <source>
        <dbReference type="Proteomes" id="UP000233256"/>
    </source>
</evidence>
<dbReference type="SUPFAM" id="SSF46785">
    <property type="entry name" value="Winged helix' DNA-binding domain"/>
    <property type="match status" value="1"/>
</dbReference>
<dbReference type="InterPro" id="IPR036388">
    <property type="entry name" value="WH-like_DNA-bd_sf"/>
</dbReference>
<dbReference type="InterPro" id="IPR000485">
    <property type="entry name" value="AsnC-type_HTH_dom"/>
</dbReference>
<keyword evidence="1" id="KW-0805">Transcription regulation</keyword>
<keyword evidence="2" id="KW-0238">DNA-binding</keyword>
<proteinExistence type="predicted"/>
<dbReference type="InterPro" id="IPR019888">
    <property type="entry name" value="Tscrpt_reg_AsnC-like"/>
</dbReference>
<name>A0A2N1PM70_9BACT</name>
<feature type="domain" description="HTH asnC-type" evidence="4">
    <location>
        <begin position="7"/>
        <end position="68"/>
    </location>
</feature>
<keyword evidence="3" id="KW-0804">Transcription</keyword>
<dbReference type="Gene3D" id="1.10.10.10">
    <property type="entry name" value="Winged helix-like DNA-binding domain superfamily/Winged helix DNA-binding domain"/>
    <property type="match status" value="1"/>
</dbReference>
<gene>
    <name evidence="5" type="ORF">CVV64_14245</name>
</gene>
<dbReference type="Gene3D" id="3.30.70.920">
    <property type="match status" value="1"/>
</dbReference>
<sequence>MTSYCDIDTLDRQILAELMNDSRKPFQEIARNLCVSGGTIHVRVNRMRELGIITGSRLMVDHSLLGYDVTALVGINLVNAGDYKKVIESVRKMDEVIEAHYTTGGYSLIIKVIARSTRGLHWFLVEKLQPLKEIQSTETMISLEMPIHRAIDPLME</sequence>
<dbReference type="PANTHER" id="PTHR30154:SF34">
    <property type="entry name" value="TRANSCRIPTIONAL REGULATOR AZLB"/>
    <property type="match status" value="1"/>
</dbReference>
<evidence type="ECO:0000256" key="1">
    <source>
        <dbReference type="ARBA" id="ARBA00023015"/>
    </source>
</evidence>
<dbReference type="GO" id="GO:0043200">
    <property type="term" value="P:response to amino acid"/>
    <property type="evidence" value="ECO:0007669"/>
    <property type="project" value="TreeGrafter"/>
</dbReference>
<reference evidence="5 6" key="1">
    <citation type="journal article" date="2017" name="ISME J.">
        <title>Potential for microbial H2 and metal transformations associated with novel bacteria and archaea in deep terrestrial subsurface sediments.</title>
        <authorList>
            <person name="Hernsdorf A.W."/>
            <person name="Amano Y."/>
            <person name="Miyakawa K."/>
            <person name="Ise K."/>
            <person name="Suzuki Y."/>
            <person name="Anantharaman K."/>
            <person name="Probst A."/>
            <person name="Burstein D."/>
            <person name="Thomas B.C."/>
            <person name="Banfield J.F."/>
        </authorList>
    </citation>
    <scope>NUCLEOTIDE SEQUENCE [LARGE SCALE GENOMIC DNA]</scope>
    <source>
        <strain evidence="5">HGW-Wallbacteria-1</strain>
    </source>
</reference>
<evidence type="ECO:0000256" key="2">
    <source>
        <dbReference type="ARBA" id="ARBA00023125"/>
    </source>
</evidence>
<evidence type="ECO:0000259" key="4">
    <source>
        <dbReference type="PROSITE" id="PS50956"/>
    </source>
</evidence>
<organism evidence="5 6">
    <name type="scientific">Candidatus Wallbacteria bacterium HGW-Wallbacteria-1</name>
    <dbReference type="NCBI Taxonomy" id="2013854"/>
    <lineage>
        <taxon>Bacteria</taxon>
        <taxon>Candidatus Walliibacteriota</taxon>
    </lineage>
</organism>
<dbReference type="InterPro" id="IPR019887">
    <property type="entry name" value="Tscrpt_reg_AsnC/Lrp_C"/>
</dbReference>
<dbReference type="InterPro" id="IPR036390">
    <property type="entry name" value="WH_DNA-bd_sf"/>
</dbReference>
<dbReference type="GO" id="GO:0043565">
    <property type="term" value="F:sequence-specific DNA binding"/>
    <property type="evidence" value="ECO:0007669"/>
    <property type="project" value="InterPro"/>
</dbReference>
<accession>A0A2N1PM70</accession>
<dbReference type="PANTHER" id="PTHR30154">
    <property type="entry name" value="LEUCINE-RESPONSIVE REGULATORY PROTEIN"/>
    <property type="match status" value="1"/>
</dbReference>
<dbReference type="SUPFAM" id="SSF54909">
    <property type="entry name" value="Dimeric alpha+beta barrel"/>
    <property type="match status" value="1"/>
</dbReference>
<dbReference type="PROSITE" id="PS50956">
    <property type="entry name" value="HTH_ASNC_2"/>
    <property type="match status" value="1"/>
</dbReference>
<dbReference type="InterPro" id="IPR011008">
    <property type="entry name" value="Dimeric_a/b-barrel"/>
</dbReference>
<evidence type="ECO:0000313" key="5">
    <source>
        <dbReference type="EMBL" id="PKK89438.1"/>
    </source>
</evidence>
<evidence type="ECO:0000256" key="3">
    <source>
        <dbReference type="ARBA" id="ARBA00023163"/>
    </source>
</evidence>
<dbReference type="GO" id="GO:0005829">
    <property type="term" value="C:cytosol"/>
    <property type="evidence" value="ECO:0007669"/>
    <property type="project" value="TreeGrafter"/>
</dbReference>